<evidence type="ECO:0000313" key="2">
    <source>
        <dbReference type="Proteomes" id="UP000053176"/>
    </source>
</evidence>
<name>A0A117N1W1_RHILI</name>
<evidence type="ECO:0000313" key="1">
    <source>
        <dbReference type="EMBL" id="KUM24110.1"/>
    </source>
</evidence>
<protein>
    <submittedName>
        <fullName evidence="1">Uncharacterized protein</fullName>
    </submittedName>
</protein>
<reference evidence="1 2" key="1">
    <citation type="submission" date="2015-12" db="EMBL/GenBank/DDBJ databases">
        <title>Draft genome sequence of Mesorhizobium sp. UFLA 01-765, a multitolerant efficient symbiont and plant-growth promoting strain isolated from Zn-mining soil using Leucaena leucocephala as a trap plant.</title>
        <authorList>
            <person name="Rangel W.M."/>
            <person name="Thijs S."/>
            <person name="Longatti S.M."/>
            <person name="Moreira F.M."/>
            <person name="Weyens N."/>
            <person name="Vangronsveld J."/>
            <person name="Van Hamme J.D."/>
            <person name="Bottos E.M."/>
            <person name="Rineau F."/>
        </authorList>
    </citation>
    <scope>NUCLEOTIDE SEQUENCE [LARGE SCALE GENOMIC DNA]</scope>
    <source>
        <strain evidence="1 2">UFLA 01-765</strain>
    </source>
</reference>
<organism evidence="1 2">
    <name type="scientific">Rhizobium loti</name>
    <name type="common">Mesorhizobium loti</name>
    <dbReference type="NCBI Taxonomy" id="381"/>
    <lineage>
        <taxon>Bacteria</taxon>
        <taxon>Pseudomonadati</taxon>
        <taxon>Pseudomonadota</taxon>
        <taxon>Alphaproteobacteria</taxon>
        <taxon>Hyphomicrobiales</taxon>
        <taxon>Phyllobacteriaceae</taxon>
        <taxon>Mesorhizobium</taxon>
    </lineage>
</organism>
<sequence>MGRLLYDKFDLSPFFSSKPGGGPFAALPDECAAIHNLSVADASGKDLVGRVPIFLSGHAGRYVG</sequence>
<dbReference type="AlphaFoldDB" id="A0A117N1W1"/>
<accession>A0A117N1W1</accession>
<gene>
    <name evidence="1" type="ORF">AU467_31405</name>
</gene>
<dbReference type="Proteomes" id="UP000053176">
    <property type="component" value="Unassembled WGS sequence"/>
</dbReference>
<proteinExistence type="predicted"/>
<dbReference type="EMBL" id="LPWA01000143">
    <property type="protein sequence ID" value="KUM24110.1"/>
    <property type="molecule type" value="Genomic_DNA"/>
</dbReference>
<comment type="caution">
    <text evidence="1">The sequence shown here is derived from an EMBL/GenBank/DDBJ whole genome shotgun (WGS) entry which is preliminary data.</text>
</comment>